<dbReference type="Pfam" id="PF09339">
    <property type="entry name" value="HTH_IclR"/>
    <property type="match status" value="1"/>
</dbReference>
<evidence type="ECO:0000256" key="3">
    <source>
        <dbReference type="ARBA" id="ARBA00023163"/>
    </source>
</evidence>
<sequence length="265" mass="28775">MGKNEQSEVPGPSGFREVKSAARTLEVLEYLAGRQGMLTRLREVADALGAPRSSTYALLQTLVAWGWVQTEPTGTYYSIGIRALLAGTSYIDRDPRVRLVHPILADVCSTLGETVHLARLDRDQVVYLATVESHEYTRVMPRVGRRLPAVHTSLGKAILAENPAAVPAQMAPALTRHSHTGIAALEADLDAARESGHAVDDQENTEGLRCFGFALRYDDPVVDAISCSVPMGRLTPEHEARIIEVMESARSRIEDSAPVIATPIA</sequence>
<protein>
    <submittedName>
        <fullName evidence="6">IclR family transcriptional regulator</fullName>
    </submittedName>
</protein>
<dbReference type="InterPro" id="IPR050707">
    <property type="entry name" value="HTH_MetabolicPath_Reg"/>
</dbReference>
<dbReference type="Gene3D" id="1.10.10.10">
    <property type="entry name" value="Winged helix-like DNA-binding domain superfamily/Winged helix DNA-binding domain"/>
    <property type="match status" value="1"/>
</dbReference>
<dbReference type="InterPro" id="IPR029016">
    <property type="entry name" value="GAF-like_dom_sf"/>
</dbReference>
<dbReference type="SUPFAM" id="SSF46785">
    <property type="entry name" value="Winged helix' DNA-binding domain"/>
    <property type="match status" value="1"/>
</dbReference>
<dbReference type="RefSeq" id="WP_249478227.1">
    <property type="nucleotide sequence ID" value="NZ_CP097218.1"/>
</dbReference>
<dbReference type="SMART" id="SM00346">
    <property type="entry name" value="HTH_ICLR"/>
    <property type="match status" value="1"/>
</dbReference>
<dbReference type="PROSITE" id="PS51077">
    <property type="entry name" value="HTH_ICLR"/>
    <property type="match status" value="1"/>
</dbReference>
<dbReference type="InterPro" id="IPR036388">
    <property type="entry name" value="WH-like_DNA-bd_sf"/>
</dbReference>
<dbReference type="SUPFAM" id="SSF55781">
    <property type="entry name" value="GAF domain-like"/>
    <property type="match status" value="1"/>
</dbReference>
<dbReference type="Gene3D" id="3.30.450.40">
    <property type="match status" value="1"/>
</dbReference>
<dbReference type="Proteomes" id="UP001055868">
    <property type="component" value="Chromosome"/>
</dbReference>
<feature type="domain" description="IclR-ED" evidence="5">
    <location>
        <begin position="82"/>
        <end position="265"/>
    </location>
</feature>
<dbReference type="PROSITE" id="PS51078">
    <property type="entry name" value="ICLR_ED"/>
    <property type="match status" value="1"/>
</dbReference>
<evidence type="ECO:0000259" key="4">
    <source>
        <dbReference type="PROSITE" id="PS51077"/>
    </source>
</evidence>
<dbReference type="InterPro" id="IPR014757">
    <property type="entry name" value="Tscrpt_reg_IclR_C"/>
</dbReference>
<proteinExistence type="predicted"/>
<evidence type="ECO:0000259" key="5">
    <source>
        <dbReference type="PROSITE" id="PS51078"/>
    </source>
</evidence>
<name>A0ABY4N7C0_9MICO</name>
<feature type="domain" description="HTH iclR-type" evidence="4">
    <location>
        <begin position="18"/>
        <end position="81"/>
    </location>
</feature>
<keyword evidence="3" id="KW-0804">Transcription</keyword>
<keyword evidence="7" id="KW-1185">Reference proteome</keyword>
<evidence type="ECO:0000256" key="2">
    <source>
        <dbReference type="ARBA" id="ARBA00023125"/>
    </source>
</evidence>
<keyword evidence="1" id="KW-0805">Transcription regulation</keyword>
<keyword evidence="2" id="KW-0238">DNA-binding</keyword>
<organism evidence="6 7">
    <name type="scientific">Brachybacterium kimchii</name>
    <dbReference type="NCBI Taxonomy" id="2942909"/>
    <lineage>
        <taxon>Bacteria</taxon>
        <taxon>Bacillati</taxon>
        <taxon>Actinomycetota</taxon>
        <taxon>Actinomycetes</taxon>
        <taxon>Micrococcales</taxon>
        <taxon>Dermabacteraceae</taxon>
        <taxon>Brachybacterium</taxon>
    </lineage>
</organism>
<dbReference type="PANTHER" id="PTHR30136">
    <property type="entry name" value="HELIX-TURN-HELIX TRANSCRIPTIONAL REGULATOR, ICLR FAMILY"/>
    <property type="match status" value="1"/>
</dbReference>
<dbReference type="PANTHER" id="PTHR30136:SF24">
    <property type="entry name" value="HTH-TYPE TRANSCRIPTIONAL REPRESSOR ALLR"/>
    <property type="match status" value="1"/>
</dbReference>
<dbReference type="Pfam" id="PF01614">
    <property type="entry name" value="IclR_C"/>
    <property type="match status" value="1"/>
</dbReference>
<reference evidence="6" key="1">
    <citation type="submission" date="2022-05" db="EMBL/GenBank/DDBJ databases">
        <title>Genomic analysis of Brachybacterium sp. CBA3104.</title>
        <authorList>
            <person name="Roh S.W."/>
            <person name="Kim Y.B."/>
            <person name="Kim Y."/>
        </authorList>
    </citation>
    <scope>NUCLEOTIDE SEQUENCE</scope>
    <source>
        <strain evidence="6">CBA3104</strain>
    </source>
</reference>
<evidence type="ECO:0000256" key="1">
    <source>
        <dbReference type="ARBA" id="ARBA00023015"/>
    </source>
</evidence>
<accession>A0ABY4N7C0</accession>
<evidence type="ECO:0000313" key="7">
    <source>
        <dbReference type="Proteomes" id="UP001055868"/>
    </source>
</evidence>
<evidence type="ECO:0000313" key="6">
    <source>
        <dbReference type="EMBL" id="UQN29065.1"/>
    </source>
</evidence>
<gene>
    <name evidence="6" type="ORF">M4486_15745</name>
</gene>
<dbReference type="InterPro" id="IPR036390">
    <property type="entry name" value="WH_DNA-bd_sf"/>
</dbReference>
<dbReference type="EMBL" id="CP097218">
    <property type="protein sequence ID" value="UQN29065.1"/>
    <property type="molecule type" value="Genomic_DNA"/>
</dbReference>
<dbReference type="InterPro" id="IPR005471">
    <property type="entry name" value="Tscrpt_reg_IclR_N"/>
</dbReference>